<dbReference type="SUPFAM" id="SSF51735">
    <property type="entry name" value="NAD(P)-binding Rossmann-fold domains"/>
    <property type="match status" value="1"/>
</dbReference>
<dbReference type="InterPro" id="IPR020904">
    <property type="entry name" value="Sc_DH/Rdtase_CS"/>
</dbReference>
<dbReference type="CDD" id="cd05374">
    <property type="entry name" value="17beta-HSD-like_SDR_c"/>
    <property type="match status" value="1"/>
</dbReference>
<dbReference type="PROSITE" id="PS00061">
    <property type="entry name" value="ADH_SHORT"/>
    <property type="match status" value="1"/>
</dbReference>
<sequence length="272" mass="29763">MSKIIFITGASRGFGKSWAEALLKRGDKAAATARDTNSLNDLVKQYGDAILPLQLDVHSREAAFAAIQKAKAHFGRIDVVINNAGFGLQGAIEETTEEQARKQMETNFFGLLWVSQAALPVLREQKSGHIIQVSSFLGHATLPTLGVYTASKFAVEGLSETLAAEVKPFGINVSLVEPNGYATEFWGGSSYAQTEHTPLYEPLREAIKTNVKPEHFGKMEATNEALLKLIDSPNPPLRLFMGKVALPVVKQVYEQRLSLWEEWNDVAVAAHG</sequence>
<dbReference type="InterPro" id="IPR051911">
    <property type="entry name" value="SDR_oxidoreductase"/>
</dbReference>
<dbReference type="AlphaFoldDB" id="A0A979FYW4"/>
<evidence type="ECO:0000256" key="3">
    <source>
        <dbReference type="RuleBase" id="RU000363"/>
    </source>
</evidence>
<dbReference type="Proteomes" id="UP000002215">
    <property type="component" value="Chromosome"/>
</dbReference>
<name>A0A979FYW4_CHIPD</name>
<dbReference type="Pfam" id="PF00106">
    <property type="entry name" value="adh_short"/>
    <property type="match status" value="1"/>
</dbReference>
<evidence type="ECO:0000313" key="4">
    <source>
        <dbReference type="EMBL" id="ACU57647.1"/>
    </source>
</evidence>
<keyword evidence="2" id="KW-0560">Oxidoreductase</keyword>
<dbReference type="KEGG" id="cpi:Cpin_0144"/>
<reference evidence="5" key="1">
    <citation type="submission" date="2009-08" db="EMBL/GenBank/DDBJ databases">
        <title>The complete genome of Chitinophaga pinensis DSM 2588.</title>
        <authorList>
            <consortium name="US DOE Joint Genome Institute (JGI-PGF)"/>
            <person name="Lucas S."/>
            <person name="Copeland A."/>
            <person name="Lapidus A."/>
            <person name="Glavina del Rio T."/>
            <person name="Dalin E."/>
            <person name="Tice H."/>
            <person name="Bruce D."/>
            <person name="Goodwin L."/>
            <person name="Pitluck S."/>
            <person name="Kyrpides N."/>
            <person name="Mavromatis K."/>
            <person name="Ivanova N."/>
            <person name="Mikhailova N."/>
            <person name="Sims D."/>
            <person name="Meinche L."/>
            <person name="Brettin T."/>
            <person name="Detter J.C."/>
            <person name="Han C."/>
            <person name="Larimer F."/>
            <person name="Land M."/>
            <person name="Hauser L."/>
            <person name="Markowitz V."/>
            <person name="Cheng J.-F."/>
            <person name="Hugenholtz P."/>
            <person name="Woyke T."/>
            <person name="Wu D."/>
            <person name="Spring S."/>
            <person name="Klenk H.-P."/>
            <person name="Eisen J.A."/>
        </authorList>
    </citation>
    <scope>NUCLEOTIDE SEQUENCE [LARGE SCALE GENOMIC DNA]</scope>
    <source>
        <strain evidence="5">ATCC 43595 / DSM 2588 / LMG 13176 / NBRC 15968 / NCIMB 11800 / UQM 2034</strain>
    </source>
</reference>
<evidence type="ECO:0000256" key="1">
    <source>
        <dbReference type="ARBA" id="ARBA00006484"/>
    </source>
</evidence>
<evidence type="ECO:0000313" key="5">
    <source>
        <dbReference type="Proteomes" id="UP000002215"/>
    </source>
</evidence>
<reference evidence="4 5" key="2">
    <citation type="journal article" date="2010" name="Stand. Genomic Sci.">
        <title>Complete genome sequence of Chitinophaga pinensis type strain (UQM 2034).</title>
        <authorList>
            <person name="Glavina Del Rio T."/>
            <person name="Abt B."/>
            <person name="Spring S."/>
            <person name="Lapidus A."/>
            <person name="Nolan M."/>
            <person name="Tice H."/>
            <person name="Copeland A."/>
            <person name="Cheng J.F."/>
            <person name="Chen F."/>
            <person name="Bruce D."/>
            <person name="Goodwin L."/>
            <person name="Pitluck S."/>
            <person name="Ivanova N."/>
            <person name="Mavromatis K."/>
            <person name="Mikhailova N."/>
            <person name="Pati A."/>
            <person name="Chen A."/>
            <person name="Palaniappan K."/>
            <person name="Land M."/>
            <person name="Hauser L."/>
            <person name="Chang Y.J."/>
            <person name="Jeffries C.D."/>
            <person name="Chain P."/>
            <person name="Saunders E."/>
            <person name="Detter J.C."/>
            <person name="Brettin T."/>
            <person name="Rohde M."/>
            <person name="Goker M."/>
            <person name="Bristow J."/>
            <person name="Eisen J.A."/>
            <person name="Markowitz V."/>
            <person name="Hugenholtz P."/>
            <person name="Kyrpides N.C."/>
            <person name="Klenk H.P."/>
            <person name="Lucas S."/>
        </authorList>
    </citation>
    <scope>NUCLEOTIDE SEQUENCE [LARGE SCALE GENOMIC DNA]</scope>
    <source>
        <strain evidence="5">ATCC 43595 / DSM 2588 / LMG 13176 / NBRC 15968 / NCIMB 11800 / UQM 2034</strain>
    </source>
</reference>
<dbReference type="InterPro" id="IPR002347">
    <property type="entry name" value="SDR_fam"/>
</dbReference>
<dbReference type="InterPro" id="IPR036291">
    <property type="entry name" value="NAD(P)-bd_dom_sf"/>
</dbReference>
<dbReference type="PRINTS" id="PR00081">
    <property type="entry name" value="GDHRDH"/>
</dbReference>
<dbReference type="PANTHER" id="PTHR43976:SF16">
    <property type="entry name" value="SHORT-CHAIN DEHYDROGENASE_REDUCTASE FAMILY PROTEIN"/>
    <property type="match status" value="1"/>
</dbReference>
<gene>
    <name evidence="4" type="ordered locus">Cpin_0144</name>
</gene>
<organism evidence="4 5">
    <name type="scientific">Chitinophaga pinensis (strain ATCC 43595 / DSM 2588 / LMG 13176 / NBRC 15968 / NCIMB 11800 / UQM 2034)</name>
    <dbReference type="NCBI Taxonomy" id="485918"/>
    <lineage>
        <taxon>Bacteria</taxon>
        <taxon>Pseudomonadati</taxon>
        <taxon>Bacteroidota</taxon>
        <taxon>Chitinophagia</taxon>
        <taxon>Chitinophagales</taxon>
        <taxon>Chitinophagaceae</taxon>
        <taxon>Chitinophaga</taxon>
    </lineage>
</organism>
<dbReference type="PANTHER" id="PTHR43976">
    <property type="entry name" value="SHORT CHAIN DEHYDROGENASE"/>
    <property type="match status" value="1"/>
</dbReference>
<accession>A0A979FYW4</accession>
<dbReference type="OrthoDB" id="1235794at2"/>
<dbReference type="EMBL" id="CP001699">
    <property type="protein sequence ID" value="ACU57647.1"/>
    <property type="molecule type" value="Genomic_DNA"/>
</dbReference>
<dbReference type="GO" id="GO:0016491">
    <property type="term" value="F:oxidoreductase activity"/>
    <property type="evidence" value="ECO:0007669"/>
    <property type="project" value="UniProtKB-KW"/>
</dbReference>
<dbReference type="NCBIfam" id="NF006114">
    <property type="entry name" value="PRK08263.1"/>
    <property type="match status" value="1"/>
</dbReference>
<dbReference type="RefSeq" id="WP_012787823.1">
    <property type="nucleotide sequence ID" value="NC_013132.1"/>
</dbReference>
<proteinExistence type="inferred from homology"/>
<protein>
    <submittedName>
        <fullName evidence="4">Short-chain dehydrogenase/reductase SDR</fullName>
    </submittedName>
</protein>
<evidence type="ECO:0000256" key="2">
    <source>
        <dbReference type="ARBA" id="ARBA00023002"/>
    </source>
</evidence>
<dbReference type="Gene3D" id="3.40.50.720">
    <property type="entry name" value="NAD(P)-binding Rossmann-like Domain"/>
    <property type="match status" value="1"/>
</dbReference>
<comment type="similarity">
    <text evidence="1 3">Belongs to the short-chain dehydrogenases/reductases (SDR) family.</text>
</comment>
<dbReference type="PRINTS" id="PR00080">
    <property type="entry name" value="SDRFAMILY"/>
</dbReference>